<organism evidence="1 2">
    <name type="scientific">Rangifer tarandus platyrhynchus</name>
    <name type="common">Svalbard reindeer</name>
    <dbReference type="NCBI Taxonomy" id="3082113"/>
    <lineage>
        <taxon>Eukaryota</taxon>
        <taxon>Metazoa</taxon>
        <taxon>Chordata</taxon>
        <taxon>Craniata</taxon>
        <taxon>Vertebrata</taxon>
        <taxon>Euteleostomi</taxon>
        <taxon>Mammalia</taxon>
        <taxon>Eutheria</taxon>
        <taxon>Laurasiatheria</taxon>
        <taxon>Artiodactyla</taxon>
        <taxon>Ruminantia</taxon>
        <taxon>Pecora</taxon>
        <taxon>Cervidae</taxon>
        <taxon>Odocoileinae</taxon>
        <taxon>Rangifer</taxon>
    </lineage>
</organism>
<accession>A0ABN8XU28</accession>
<reference evidence="1" key="1">
    <citation type="submission" date="2023-04" db="EMBL/GenBank/DDBJ databases">
        <authorList>
            <consortium name="ELIXIR-Norway"/>
        </authorList>
    </citation>
    <scope>NUCLEOTIDE SEQUENCE [LARGE SCALE GENOMIC DNA]</scope>
</reference>
<evidence type="ECO:0000313" key="2">
    <source>
        <dbReference type="Proteomes" id="UP001176941"/>
    </source>
</evidence>
<protein>
    <submittedName>
        <fullName evidence="1">Uncharacterized protein</fullName>
    </submittedName>
</protein>
<proteinExistence type="predicted"/>
<dbReference type="EMBL" id="OX459937">
    <property type="protein sequence ID" value="CAI9152621.1"/>
    <property type="molecule type" value="Genomic_DNA"/>
</dbReference>
<dbReference type="Proteomes" id="UP001176941">
    <property type="component" value="Chromosome 1"/>
</dbReference>
<evidence type="ECO:0000313" key="1">
    <source>
        <dbReference type="EMBL" id="CAI9152621.1"/>
    </source>
</evidence>
<name>A0ABN8XU28_RANTA</name>
<gene>
    <name evidence="1" type="ORF">MRATA1EN1_LOCUS1583</name>
</gene>
<keyword evidence="2" id="KW-1185">Reference proteome</keyword>
<sequence>MTHSTAAVPSPAARVVRLGEGEDVMPVRTELASTPGISVGTLMLSPIEPLQAQPPPLFAPRPLHAITNFCTVAAFTPRSTWPTLAKMKTTCSPQQLQPTSIPTVATVQLTGSPRL</sequence>